<evidence type="ECO:0000313" key="3">
    <source>
        <dbReference type="Proteomes" id="UP000266313"/>
    </source>
</evidence>
<dbReference type="Gene3D" id="3.40.50.1820">
    <property type="entry name" value="alpha/beta hydrolase"/>
    <property type="match status" value="1"/>
</dbReference>
<dbReference type="InterPro" id="IPR002921">
    <property type="entry name" value="Fungal_lipase-type"/>
</dbReference>
<dbReference type="Pfam" id="PF01764">
    <property type="entry name" value="Lipase_3"/>
    <property type="match status" value="1"/>
</dbReference>
<proteinExistence type="predicted"/>
<dbReference type="KEGG" id="mmai:sS8_0127"/>
<dbReference type="Proteomes" id="UP000266313">
    <property type="component" value="Chromosome"/>
</dbReference>
<feature type="domain" description="Fungal lipase-type" evidence="1">
    <location>
        <begin position="141"/>
        <end position="240"/>
    </location>
</feature>
<name>A0A286P374_9GAMM</name>
<dbReference type="OrthoDB" id="5522031at2"/>
<keyword evidence="3" id="KW-1185">Reference proteome</keyword>
<evidence type="ECO:0000259" key="1">
    <source>
        <dbReference type="Pfam" id="PF01764"/>
    </source>
</evidence>
<dbReference type="RefSeq" id="WP_119627949.1">
    <property type="nucleotide sequence ID" value="NZ_AP017928.1"/>
</dbReference>
<accession>A0A286P374</accession>
<dbReference type="SUPFAM" id="SSF53474">
    <property type="entry name" value="alpha/beta-Hydrolases"/>
    <property type="match status" value="1"/>
</dbReference>
<organism evidence="2 3">
    <name type="scientific">Methylocaldum marinum</name>
    <dbReference type="NCBI Taxonomy" id="1432792"/>
    <lineage>
        <taxon>Bacteria</taxon>
        <taxon>Pseudomonadati</taxon>
        <taxon>Pseudomonadota</taxon>
        <taxon>Gammaproteobacteria</taxon>
        <taxon>Methylococcales</taxon>
        <taxon>Methylococcaceae</taxon>
        <taxon>Methylocaldum</taxon>
    </lineage>
</organism>
<dbReference type="InterPro" id="IPR029058">
    <property type="entry name" value="AB_hydrolase_fold"/>
</dbReference>
<dbReference type="GO" id="GO:0006629">
    <property type="term" value="P:lipid metabolic process"/>
    <property type="evidence" value="ECO:0007669"/>
    <property type="project" value="InterPro"/>
</dbReference>
<dbReference type="EMBL" id="AP017928">
    <property type="protein sequence ID" value="BBA32096.1"/>
    <property type="molecule type" value="Genomic_DNA"/>
</dbReference>
<gene>
    <name evidence="2" type="ORF">sS8_0127</name>
</gene>
<evidence type="ECO:0000313" key="2">
    <source>
        <dbReference type="EMBL" id="BBA32096.1"/>
    </source>
</evidence>
<reference evidence="2 3" key="1">
    <citation type="submission" date="2016-12" db="EMBL/GenBank/DDBJ databases">
        <title>Genome sequencing of Methylocaldum marinum.</title>
        <authorList>
            <person name="Takeuchi M."/>
            <person name="Kamagata Y."/>
            <person name="Hiraoka S."/>
            <person name="Oshima K."/>
            <person name="Hattori M."/>
            <person name="Iwasaki W."/>
        </authorList>
    </citation>
    <scope>NUCLEOTIDE SEQUENCE [LARGE SCALE GENOMIC DNA]</scope>
    <source>
        <strain evidence="2 3">S8</strain>
    </source>
</reference>
<sequence>MSEQYSQEQQIHSLSMLANATFGVSFTQARGGVSGLQSYAVTVVTQTLANSTVQGLIGSDWTTVWGPVVYSNDPGAGSVVADNTMVLFNSPSQNLFVLAIAGTNIDSMYDWFKEDFAVNGRVSWSSIVGSDVHIPFEDLLAAVSGGTATGLQILLGMQDSNGTTMVEALSTAAGKLKDAATLAVAGHSLGGALSPAMALYLHDMQQTSGNWNASGKINSIQAWPTAGPTPGNGSWAAYYEYVVGTELSQYGAPLSYTSKYNTLDVIPQAWQSSTLADVPTLYEPSISQPKGSTPAEAITGVLAVAAVLNAVDTGNPFSLFNQVTPWTSLAGTFDTATDEAIQTKLKNIGLAIPSGLSAYQPYFENLARFLAQMAYQHTTAYNTLLDIEDFASEYGAIKQNNDPDGKSDAQLHEEALGRRLGVDLSKLKQLDSAAPAAQDMA</sequence>
<protein>
    <recommendedName>
        <fullName evidence="1">Fungal lipase-type domain-containing protein</fullName>
    </recommendedName>
</protein>
<dbReference type="AlphaFoldDB" id="A0A286P374"/>